<evidence type="ECO:0000313" key="2">
    <source>
        <dbReference type="Proteomes" id="UP000558997"/>
    </source>
</evidence>
<gene>
    <name evidence="1" type="ORF">HDA44_001836</name>
</gene>
<dbReference type="RefSeq" id="WP_184832909.1">
    <property type="nucleotide sequence ID" value="NZ_BAAAVN010000004.1"/>
</dbReference>
<dbReference type="AlphaFoldDB" id="A0A841DNC4"/>
<reference evidence="1 2" key="1">
    <citation type="submission" date="2020-08" db="EMBL/GenBank/DDBJ databases">
        <title>Sequencing the genomes of 1000 actinobacteria strains.</title>
        <authorList>
            <person name="Klenk H.-P."/>
        </authorList>
    </citation>
    <scope>NUCLEOTIDE SEQUENCE [LARGE SCALE GENOMIC DNA]</scope>
    <source>
        <strain evidence="1 2">DSM 17294</strain>
    </source>
</reference>
<dbReference type="InterPro" id="IPR011256">
    <property type="entry name" value="Reg_factor_effector_dom_sf"/>
</dbReference>
<organism evidence="1 2">
    <name type="scientific">Kribbella solani</name>
    <dbReference type="NCBI Taxonomy" id="236067"/>
    <lineage>
        <taxon>Bacteria</taxon>
        <taxon>Bacillati</taxon>
        <taxon>Actinomycetota</taxon>
        <taxon>Actinomycetes</taxon>
        <taxon>Propionibacteriales</taxon>
        <taxon>Kribbellaceae</taxon>
        <taxon>Kribbella</taxon>
    </lineage>
</organism>
<keyword evidence="2" id="KW-1185">Reference proteome</keyword>
<dbReference type="Proteomes" id="UP000558997">
    <property type="component" value="Unassembled WGS sequence"/>
</dbReference>
<dbReference type="Gene3D" id="3.20.80.10">
    <property type="entry name" value="Regulatory factor, effector binding domain"/>
    <property type="match status" value="1"/>
</dbReference>
<comment type="caution">
    <text evidence="1">The sequence shown here is derived from an EMBL/GenBank/DDBJ whole genome shotgun (WGS) entry which is preliminary data.</text>
</comment>
<protein>
    <submittedName>
        <fullName evidence="1">Effector-binding domain-containing protein</fullName>
    </submittedName>
</protein>
<dbReference type="SUPFAM" id="SSF55136">
    <property type="entry name" value="Probable bacterial effector-binding domain"/>
    <property type="match status" value="1"/>
</dbReference>
<name>A0A841DNC4_9ACTN</name>
<dbReference type="EMBL" id="JACHNF010000001">
    <property type="protein sequence ID" value="MBB5978495.1"/>
    <property type="molecule type" value="Genomic_DNA"/>
</dbReference>
<sequence>MPQFRFHSEEATAVRRSLLVRGDLRDWVPATCALVAEHLRHHGIAPNGFPFARWHALPAGVIAVEAGFPIAARITGAGLIEPSTLPAGPVLAGWHTDPDQQLAATYRLLDEWLETEGAIRAGDSWEIYHDLPACEGLGVRIEVVQPITFAHATTARR</sequence>
<accession>A0A841DNC4</accession>
<evidence type="ECO:0000313" key="1">
    <source>
        <dbReference type="EMBL" id="MBB5978495.1"/>
    </source>
</evidence>
<proteinExistence type="predicted"/>